<dbReference type="AlphaFoldDB" id="A0A556PGG3"/>
<dbReference type="Proteomes" id="UP000316425">
    <property type="component" value="Unassembled WGS sequence"/>
</dbReference>
<gene>
    <name evidence="2" type="ORF">FPQ13_09145</name>
</gene>
<protein>
    <submittedName>
        <fullName evidence="2">Uncharacterized protein</fullName>
    </submittedName>
</protein>
<keyword evidence="1" id="KW-0472">Membrane</keyword>
<reference evidence="2 3" key="1">
    <citation type="submission" date="2019-07" db="EMBL/GenBank/DDBJ databases">
        <title>Allobacillus sp. nov. SKP isolated from shrimp paste of Euphausiacea.</title>
        <authorList>
            <person name="Kanchanasin P."/>
            <person name="Tanasupawat S."/>
            <person name="Shi W."/>
            <person name="Wu L."/>
            <person name="Ma J."/>
        </authorList>
    </citation>
    <scope>NUCLEOTIDE SEQUENCE [LARGE SCALE GENOMIC DNA]</scope>
    <source>
        <strain evidence="2 3">SKP4-8</strain>
    </source>
</reference>
<proteinExistence type="predicted"/>
<dbReference type="EMBL" id="VMHE01000016">
    <property type="protein sequence ID" value="TSJ63491.1"/>
    <property type="molecule type" value="Genomic_DNA"/>
</dbReference>
<keyword evidence="1" id="KW-1133">Transmembrane helix</keyword>
<accession>A0A556PGG3</accession>
<evidence type="ECO:0000313" key="3">
    <source>
        <dbReference type="Proteomes" id="UP000316425"/>
    </source>
</evidence>
<sequence>MDLLVEILRVVASALLIISAGFYLRDLEKTKKQRKLTSLELIMYFTILFAFILFALSLLISIFS</sequence>
<feature type="transmembrane region" description="Helical" evidence="1">
    <location>
        <begin position="36"/>
        <end position="63"/>
    </location>
</feature>
<keyword evidence="3" id="KW-1185">Reference proteome</keyword>
<evidence type="ECO:0000313" key="2">
    <source>
        <dbReference type="EMBL" id="TSJ63491.1"/>
    </source>
</evidence>
<comment type="caution">
    <text evidence="2">The sequence shown here is derived from an EMBL/GenBank/DDBJ whole genome shotgun (WGS) entry which is preliminary data.</text>
</comment>
<evidence type="ECO:0000256" key="1">
    <source>
        <dbReference type="SAM" id="Phobius"/>
    </source>
</evidence>
<organism evidence="2 3">
    <name type="scientific">Allobacillus salarius</name>
    <dbReference type="NCBI Taxonomy" id="1955272"/>
    <lineage>
        <taxon>Bacteria</taxon>
        <taxon>Bacillati</taxon>
        <taxon>Bacillota</taxon>
        <taxon>Bacilli</taxon>
        <taxon>Bacillales</taxon>
        <taxon>Bacillaceae</taxon>
        <taxon>Allobacillus</taxon>
    </lineage>
</organism>
<feature type="transmembrane region" description="Helical" evidence="1">
    <location>
        <begin position="6"/>
        <end position="24"/>
    </location>
</feature>
<dbReference type="OrthoDB" id="2721909at2"/>
<keyword evidence="1" id="KW-0812">Transmembrane</keyword>
<name>A0A556PGG3_9BACI</name>